<name>A0A1G1WP77_9BACT</name>
<protein>
    <submittedName>
        <fullName evidence="1">Uncharacterized protein</fullName>
    </submittedName>
</protein>
<organism evidence="1 2">
    <name type="scientific">Candidatus Woykebacteria bacterium RIFCSPHIGHO2_02_FULL_43_16b</name>
    <dbReference type="NCBI Taxonomy" id="1802601"/>
    <lineage>
        <taxon>Bacteria</taxon>
        <taxon>Candidatus Woykeibacteriota</taxon>
    </lineage>
</organism>
<evidence type="ECO:0000313" key="2">
    <source>
        <dbReference type="Proteomes" id="UP000177821"/>
    </source>
</evidence>
<sequence length="799" mass="85502">MKKYLSRKIFNFKTVLFLVFLFGIPLFIASIAQASHAPIPTTIEAWTWISPSQIQLKVHGPGPGEGQEGRLEVYPAVAPGSNEPDLYSVMPGGMQGTGCWFLDPPLTGYCSYNWSPPNGPGTYWFRAVAISQVDNAVRESGYYASGCQAKNVTLSWYNTIDVYAHTCAASWSYGQPTPPPTSGGNPVITWTGTAKPGEWYNCDDCISYNITDNSGLYCYGNVWDNPDPGCPYRIPSGTKTFDVGPNPGTVQHPNTKTFYIQAKDDQGHTNTVEGTFLRDRNPPGPASVSINNNATYANNLQVTLAITCIDNESGCAYMQFSNDGTNFSPLEAFITNKSWTFSPGDGPRTVYARFKDQALNQSANFSDSVIMDTASPSITYSPAISRDLVNNVTTFRLTASDPLPSSGLDGNMVSPANSPNDTKGSFGVFYKLPGTQSWVALRNYKFQNNGTGPFVAVDQNTPNPIGYNTQTNVVFEIQIPVQVGGLYVDTYCARIADFAGNTSATWSCTQGGGGSEVINTSWVQVLDGNAHSNYGIDALPAPAGASQAYNFNKRLSISGVNRTWNCGPSNCAGNPGSTIMENYSSVTTPANSYGLKTVPYPSYSSLYSSLYTNAQGGVVKVEKLSNVTVDQAFLSAVSSPSTVYHVSGNVTVTGSINFTGSGSSRKSLTIFVDGLLTFNSPTLTVGGENTLVWASKGGVSISKNVTSLDGAIISEGVINTSLETDGLTTTPALVIKGLLASIPLNGGSATTDYLVFRRNLGSSGNALGPSEKIIFDPKYYIWARKTFGQSNYSWSEVSP</sequence>
<gene>
    <name evidence="1" type="ORF">A3J50_03860</name>
</gene>
<proteinExistence type="predicted"/>
<dbReference type="AlphaFoldDB" id="A0A1G1WP77"/>
<accession>A0A1G1WP77</accession>
<reference evidence="1 2" key="1">
    <citation type="journal article" date="2016" name="Nat. Commun.">
        <title>Thousands of microbial genomes shed light on interconnected biogeochemical processes in an aquifer system.</title>
        <authorList>
            <person name="Anantharaman K."/>
            <person name="Brown C.T."/>
            <person name="Hug L.A."/>
            <person name="Sharon I."/>
            <person name="Castelle C.J."/>
            <person name="Probst A.J."/>
            <person name="Thomas B.C."/>
            <person name="Singh A."/>
            <person name="Wilkins M.J."/>
            <person name="Karaoz U."/>
            <person name="Brodie E.L."/>
            <person name="Williams K.H."/>
            <person name="Hubbard S.S."/>
            <person name="Banfield J.F."/>
        </authorList>
    </citation>
    <scope>NUCLEOTIDE SEQUENCE [LARGE SCALE GENOMIC DNA]</scope>
</reference>
<comment type="caution">
    <text evidence="1">The sequence shown here is derived from an EMBL/GenBank/DDBJ whole genome shotgun (WGS) entry which is preliminary data.</text>
</comment>
<evidence type="ECO:0000313" key="1">
    <source>
        <dbReference type="EMBL" id="OGY28997.1"/>
    </source>
</evidence>
<dbReference type="EMBL" id="MHCX01000037">
    <property type="protein sequence ID" value="OGY28997.1"/>
    <property type="molecule type" value="Genomic_DNA"/>
</dbReference>
<dbReference type="Proteomes" id="UP000177821">
    <property type="component" value="Unassembled WGS sequence"/>
</dbReference>